<reference evidence="3" key="1">
    <citation type="submission" date="2020-01" db="EMBL/GenBank/DDBJ databases">
        <authorList>
            <person name="Meier V. D."/>
            <person name="Meier V D."/>
        </authorList>
    </citation>
    <scope>NUCLEOTIDE SEQUENCE</scope>
    <source>
        <strain evidence="3">HLG_WM_MAG_07</strain>
    </source>
</reference>
<organism evidence="3">
    <name type="scientific">uncultured Thiotrichaceae bacterium</name>
    <dbReference type="NCBI Taxonomy" id="298394"/>
    <lineage>
        <taxon>Bacteria</taxon>
        <taxon>Pseudomonadati</taxon>
        <taxon>Pseudomonadota</taxon>
        <taxon>Gammaproteobacteria</taxon>
        <taxon>Thiotrichales</taxon>
        <taxon>Thiotrichaceae</taxon>
        <taxon>environmental samples</taxon>
    </lineage>
</organism>
<keyword evidence="1" id="KW-0812">Transmembrane</keyword>
<sequence>MPRFFLLLITTLFFSISASAHTGMFAHAITPSETSHLLMHTTMLLPVVILIIWLSFIVKRWINS</sequence>
<keyword evidence="2" id="KW-0732">Signal</keyword>
<keyword evidence="1" id="KW-0472">Membrane</keyword>
<evidence type="ECO:0000256" key="1">
    <source>
        <dbReference type="SAM" id="Phobius"/>
    </source>
</evidence>
<evidence type="ECO:0000313" key="3">
    <source>
        <dbReference type="EMBL" id="CAA6826123.1"/>
    </source>
</evidence>
<gene>
    <name evidence="3" type="ORF">HELGO_WM8099</name>
</gene>
<feature type="transmembrane region" description="Helical" evidence="1">
    <location>
        <begin position="38"/>
        <end position="58"/>
    </location>
</feature>
<dbReference type="EMBL" id="CACVAY010000129">
    <property type="protein sequence ID" value="CAA6826123.1"/>
    <property type="molecule type" value="Genomic_DNA"/>
</dbReference>
<keyword evidence="1" id="KW-1133">Transmembrane helix</keyword>
<feature type="signal peptide" evidence="2">
    <location>
        <begin position="1"/>
        <end position="20"/>
    </location>
</feature>
<proteinExistence type="predicted"/>
<accession>A0A6S6UBD3</accession>
<name>A0A6S6UBD3_9GAMM</name>
<protein>
    <submittedName>
        <fullName evidence="3">Uncharacterized protein</fullName>
    </submittedName>
</protein>
<evidence type="ECO:0000256" key="2">
    <source>
        <dbReference type="SAM" id="SignalP"/>
    </source>
</evidence>
<feature type="chain" id="PRO_5028189636" evidence="2">
    <location>
        <begin position="21"/>
        <end position="64"/>
    </location>
</feature>
<dbReference type="AlphaFoldDB" id="A0A6S6UBD3"/>